<dbReference type="Proteomes" id="UP000240481">
    <property type="component" value="Unassembled WGS sequence"/>
</dbReference>
<accession>A0A0J8VFZ0</accession>
<dbReference type="RefSeq" id="WP_048897308.1">
    <property type="nucleotide sequence ID" value="NZ_AP024852.1"/>
</dbReference>
<dbReference type="OrthoDB" id="5760979at2"/>
<dbReference type="EMBL" id="PYLZ01000001">
    <property type="protein sequence ID" value="PSW27233.1"/>
    <property type="molecule type" value="Genomic_DNA"/>
</dbReference>
<evidence type="ECO:0000313" key="2">
    <source>
        <dbReference type="Proteomes" id="UP000240481"/>
    </source>
</evidence>
<evidence type="ECO:0000313" key="1">
    <source>
        <dbReference type="EMBL" id="PSW27233.1"/>
    </source>
</evidence>
<proteinExistence type="predicted"/>
<gene>
    <name evidence="1" type="ORF">C9I94_03630</name>
</gene>
<name>A0A0J8VFZ0_9GAMM</name>
<keyword evidence="2" id="KW-1185">Reference proteome</keyword>
<dbReference type="InterPro" id="IPR021431">
    <property type="entry name" value="DUF3080"/>
</dbReference>
<reference evidence="1 2" key="1">
    <citation type="submission" date="2018-01" db="EMBL/GenBank/DDBJ databases">
        <title>Whole genome sequencing of Histamine producing bacteria.</title>
        <authorList>
            <person name="Butler K."/>
        </authorList>
    </citation>
    <scope>NUCLEOTIDE SEQUENCE [LARGE SCALE GENOMIC DNA]</scope>
    <source>
        <strain evidence="1 2">DSM 24669</strain>
    </source>
</reference>
<protein>
    <submittedName>
        <fullName evidence="1">DUF3080 domain-containing protein</fullName>
    </submittedName>
</protein>
<dbReference type="STRING" id="680026.AB733_01735"/>
<comment type="caution">
    <text evidence="1">The sequence shown here is derived from an EMBL/GenBank/DDBJ whole genome shotgun (WGS) entry which is preliminary data.</text>
</comment>
<sequence length="361" mass="42317">MIVLTLSVSLALTGCDNSGEHHFNDYHQRLANVLEVDPIPFHPQEDLPSFPSTRDLYIPIDDIRIGLLDAYELRRCGLFQLIADRNSSLGKVQDKTRQLRYELLLLNGLERCLTQIIPTSRDNPISQSLIEELTPIKQKKQQQLGTIIWNMLTTGKEWRQQFVLYPHTFAIDHLAGFTANLSAMEDIFALLEYSQKQGYIENNQPTLSSIPNGIDEAIVNRLLTHQEKIHRSRYFGQLFYSIANATQWLNTTTQLLNQQENQIRCGKQRNQQQAEYLRNVFYRYYNRQIQPYLAELDSQYRQIQPILQQIFAQSPYQDPELITYKETFIDGKAHQLFRKAVMDHTKFWQRTFQRCQFKVGI</sequence>
<dbReference type="Pfam" id="PF11279">
    <property type="entry name" value="DUF3080"/>
    <property type="match status" value="1"/>
</dbReference>
<organism evidence="1 2">
    <name type="scientific">Photobacterium swingsii</name>
    <dbReference type="NCBI Taxonomy" id="680026"/>
    <lineage>
        <taxon>Bacteria</taxon>
        <taxon>Pseudomonadati</taxon>
        <taxon>Pseudomonadota</taxon>
        <taxon>Gammaproteobacteria</taxon>
        <taxon>Vibrionales</taxon>
        <taxon>Vibrionaceae</taxon>
        <taxon>Photobacterium</taxon>
    </lineage>
</organism>
<dbReference type="AlphaFoldDB" id="A0A0J8VFZ0"/>